<dbReference type="InterPro" id="IPR021124">
    <property type="entry name" value="CRISPR-assoc_prot_Cas5"/>
</dbReference>
<reference evidence="2 3" key="1">
    <citation type="journal article" date="2019" name="Int. J. Syst. Evol. Microbiol.">
        <title>The Global Catalogue of Microorganisms (GCM) 10K type strain sequencing project: providing services to taxonomists for standard genome sequencing and annotation.</title>
        <authorList>
            <consortium name="The Broad Institute Genomics Platform"/>
            <consortium name="The Broad Institute Genome Sequencing Center for Infectious Disease"/>
            <person name="Wu L."/>
            <person name="Ma J."/>
        </authorList>
    </citation>
    <scope>NUCLEOTIDE SEQUENCE [LARGE SCALE GENOMIC DNA]</scope>
    <source>
        <strain evidence="2 3">JCM 14736</strain>
    </source>
</reference>
<dbReference type="InterPro" id="IPR010147">
    <property type="entry name" value="CRISPR-assoc_prot_CasD"/>
</dbReference>
<dbReference type="InterPro" id="IPR013422">
    <property type="entry name" value="CRISPR-assoc_prot_Cas5_N"/>
</dbReference>
<gene>
    <name evidence="2" type="primary">cas5e</name>
    <name evidence="2" type="ORF">GCM10009768_27570</name>
</gene>
<dbReference type="Pfam" id="PF09704">
    <property type="entry name" value="Cas_Cas5d"/>
    <property type="match status" value="1"/>
</dbReference>
<dbReference type="RefSeq" id="WP_344033121.1">
    <property type="nucleotide sequence ID" value="NZ_BAAAOB010000004.1"/>
</dbReference>
<evidence type="ECO:0000313" key="3">
    <source>
        <dbReference type="Proteomes" id="UP001500851"/>
    </source>
</evidence>
<dbReference type="Gene3D" id="3.30.70.2660">
    <property type="match status" value="1"/>
</dbReference>
<evidence type="ECO:0000256" key="1">
    <source>
        <dbReference type="ARBA" id="ARBA00023118"/>
    </source>
</evidence>
<dbReference type="Proteomes" id="UP001500851">
    <property type="component" value="Unassembled WGS sequence"/>
</dbReference>
<keyword evidence="1" id="KW-0051">Antiviral defense</keyword>
<comment type="caution">
    <text evidence="2">The sequence shown here is derived from an EMBL/GenBank/DDBJ whole genome shotgun (WGS) entry which is preliminary data.</text>
</comment>
<dbReference type="NCBIfam" id="TIGR02593">
    <property type="entry name" value="CRISPR_cas5"/>
    <property type="match status" value="1"/>
</dbReference>
<dbReference type="EMBL" id="BAAAOB010000004">
    <property type="protein sequence ID" value="GAA1797064.1"/>
    <property type="molecule type" value="Genomic_DNA"/>
</dbReference>
<evidence type="ECO:0000313" key="2">
    <source>
        <dbReference type="EMBL" id="GAA1797064.1"/>
    </source>
</evidence>
<accession>A0ABN2LR43</accession>
<organism evidence="2 3">
    <name type="scientific">Leucobacter iarius</name>
    <dbReference type="NCBI Taxonomy" id="333963"/>
    <lineage>
        <taxon>Bacteria</taxon>
        <taxon>Bacillati</taxon>
        <taxon>Actinomycetota</taxon>
        <taxon>Actinomycetes</taxon>
        <taxon>Micrococcales</taxon>
        <taxon>Microbacteriaceae</taxon>
        <taxon>Leucobacter</taxon>
    </lineage>
</organism>
<dbReference type="NCBIfam" id="TIGR01868">
    <property type="entry name" value="casD_Cas5e"/>
    <property type="match status" value="1"/>
</dbReference>
<keyword evidence="3" id="KW-1185">Reference proteome</keyword>
<dbReference type="CDD" id="cd09645">
    <property type="entry name" value="Cas5_I-E"/>
    <property type="match status" value="1"/>
</dbReference>
<sequence>MPTLLLTLSGPLQAWGSRSRFSARTTEPAPTKSGVLGLVAAAKGVRRTEELTDLAGLRFGVRSDQPGRVIREFQTARSLDGRDSMPLSDRYMLADAVFLAALESSDREFLERLRDHLRSPVFPLSLGRRALPPAGPIPTEILEGTIETAFETSVWRAGPVERSRHRESPQIMLETRIDAAPGEIGEERIRDVPVSFDPERREHRWREVAVSRVWLSNPDFAGVDDDESGEDDGPALAFPDGAHDVFAAMAEGA</sequence>
<name>A0ABN2LR43_9MICO</name>
<proteinExistence type="predicted"/>
<protein>
    <submittedName>
        <fullName evidence="2">Type I-E CRISPR-associated protein Cas5/CasD</fullName>
    </submittedName>
</protein>